<name>A0A1Y2JZD1_9PROT</name>
<dbReference type="SMART" id="SM00028">
    <property type="entry name" value="TPR"/>
    <property type="match status" value="7"/>
</dbReference>
<organism evidence="5 6">
    <name type="scientific">Magnetofaba australis IT-1</name>
    <dbReference type="NCBI Taxonomy" id="1434232"/>
    <lineage>
        <taxon>Bacteria</taxon>
        <taxon>Pseudomonadati</taxon>
        <taxon>Pseudomonadota</taxon>
        <taxon>Magnetococcia</taxon>
        <taxon>Magnetococcales</taxon>
        <taxon>Magnetococcaceae</taxon>
        <taxon>Magnetofaba</taxon>
    </lineage>
</organism>
<accession>A0A1Y2JZD1</accession>
<feature type="repeat" description="TPR" evidence="3">
    <location>
        <begin position="228"/>
        <end position="261"/>
    </location>
</feature>
<evidence type="ECO:0000256" key="1">
    <source>
        <dbReference type="ARBA" id="ARBA00022737"/>
    </source>
</evidence>
<dbReference type="AlphaFoldDB" id="A0A1Y2JZD1"/>
<keyword evidence="1" id="KW-0677">Repeat</keyword>
<keyword evidence="2 3" id="KW-0802">TPR repeat</keyword>
<dbReference type="SUPFAM" id="SSF48452">
    <property type="entry name" value="TPR-like"/>
    <property type="match status" value="2"/>
</dbReference>
<feature type="repeat" description="TPR" evidence="3">
    <location>
        <begin position="55"/>
        <end position="88"/>
    </location>
</feature>
<dbReference type="PROSITE" id="PS50005">
    <property type="entry name" value="TPR"/>
    <property type="match status" value="5"/>
</dbReference>
<gene>
    <name evidence="5" type="ORF">MAIT1_00716</name>
</gene>
<dbReference type="Proteomes" id="UP000194003">
    <property type="component" value="Unassembled WGS sequence"/>
</dbReference>
<reference evidence="5 6" key="1">
    <citation type="journal article" date="2016" name="BMC Genomics">
        <title>Combined genomic and structural analyses of a cultured magnetotactic bacterium reveals its niche adaptation to a dynamic environment.</title>
        <authorList>
            <person name="Araujo A.C."/>
            <person name="Morillo V."/>
            <person name="Cypriano J."/>
            <person name="Teixeira L.C."/>
            <person name="Leao P."/>
            <person name="Lyra S."/>
            <person name="Almeida L.G."/>
            <person name="Bazylinski D.A."/>
            <person name="Vasconcellos A.T."/>
            <person name="Abreu F."/>
            <person name="Lins U."/>
        </authorList>
    </citation>
    <scope>NUCLEOTIDE SEQUENCE [LARGE SCALE GENOMIC DNA]</scope>
    <source>
        <strain evidence="5 6">IT-1</strain>
    </source>
</reference>
<dbReference type="Pfam" id="PF14559">
    <property type="entry name" value="TPR_19"/>
    <property type="match status" value="1"/>
</dbReference>
<dbReference type="InterPro" id="IPR050498">
    <property type="entry name" value="Ycf3"/>
</dbReference>
<feature type="repeat" description="TPR" evidence="3">
    <location>
        <begin position="89"/>
        <end position="122"/>
    </location>
</feature>
<dbReference type="GO" id="GO:0016757">
    <property type="term" value="F:glycosyltransferase activity"/>
    <property type="evidence" value="ECO:0007669"/>
    <property type="project" value="InterPro"/>
</dbReference>
<feature type="repeat" description="TPR" evidence="3">
    <location>
        <begin position="123"/>
        <end position="156"/>
    </location>
</feature>
<dbReference type="Gene3D" id="3.40.50.2000">
    <property type="entry name" value="Glycogen Phosphorylase B"/>
    <property type="match status" value="1"/>
</dbReference>
<dbReference type="PANTHER" id="PTHR44858">
    <property type="entry name" value="TETRATRICOPEPTIDE REPEAT PROTEIN 6"/>
    <property type="match status" value="1"/>
</dbReference>
<dbReference type="Pfam" id="PF01075">
    <property type="entry name" value="Glyco_transf_9"/>
    <property type="match status" value="1"/>
</dbReference>
<dbReference type="InterPro" id="IPR002201">
    <property type="entry name" value="Glyco_trans_9"/>
</dbReference>
<dbReference type="EMBL" id="LVJN01000021">
    <property type="protein sequence ID" value="OSM00246.1"/>
    <property type="molecule type" value="Genomic_DNA"/>
</dbReference>
<protein>
    <submittedName>
        <fullName evidence="5">Uncharacterized protein</fullName>
    </submittedName>
</protein>
<evidence type="ECO:0000256" key="2">
    <source>
        <dbReference type="ARBA" id="ARBA00022803"/>
    </source>
</evidence>
<dbReference type="SUPFAM" id="SSF53756">
    <property type="entry name" value="UDP-Glycosyltransferase/glycogen phosphorylase"/>
    <property type="match status" value="1"/>
</dbReference>
<dbReference type="InterPro" id="IPR011990">
    <property type="entry name" value="TPR-like_helical_dom_sf"/>
</dbReference>
<evidence type="ECO:0000256" key="4">
    <source>
        <dbReference type="SAM" id="MobiDB-lite"/>
    </source>
</evidence>
<dbReference type="PANTHER" id="PTHR44858:SF1">
    <property type="entry name" value="UDP-N-ACETYLGLUCOSAMINE--PEPTIDE N-ACETYLGLUCOSAMINYLTRANSFERASE SPINDLY-RELATED"/>
    <property type="match status" value="1"/>
</dbReference>
<evidence type="ECO:0000313" key="5">
    <source>
        <dbReference type="EMBL" id="OSM00246.1"/>
    </source>
</evidence>
<feature type="region of interest" description="Disordered" evidence="4">
    <location>
        <begin position="1"/>
        <end position="21"/>
    </location>
</feature>
<feature type="repeat" description="TPR" evidence="3">
    <location>
        <begin position="157"/>
        <end position="190"/>
    </location>
</feature>
<comment type="caution">
    <text evidence="5">The sequence shown here is derived from an EMBL/GenBank/DDBJ whole genome shotgun (WGS) entry which is preliminary data.</text>
</comment>
<proteinExistence type="predicted"/>
<evidence type="ECO:0000313" key="6">
    <source>
        <dbReference type="Proteomes" id="UP000194003"/>
    </source>
</evidence>
<feature type="compositionally biased region" description="Polar residues" evidence="4">
    <location>
        <begin position="10"/>
        <end position="21"/>
    </location>
</feature>
<dbReference type="Pfam" id="PF13432">
    <property type="entry name" value="TPR_16"/>
    <property type="match status" value="3"/>
</dbReference>
<dbReference type="Gene3D" id="1.25.40.10">
    <property type="entry name" value="Tetratricopeptide repeat domain"/>
    <property type="match status" value="3"/>
</dbReference>
<sequence>MGSSPPEESIPSTMTQTDTPVSQSLQQARELIESGELAQAQTRLKELLAQDPQNVEAIHLFGVLGFQAGQAQMALPFFDRAIALNPRFAEAYADRGAALLSMNQTEHARHALEEAVQLNPNLPLAWFNLGLARRIDHDGHGAVEALERAVHLDPGFVQAHLQLGDLRRAQAELSRAIEHYAQVVETHPDFVEGLMKLGGARIQAGVFAAAMAPLERAAQLERHGVTGARIQMLLGGAHQGLMQWAQAAERYEKALELEPELLEAAINLATVTGRLGDAAGARARFDDLLQAHPDAAPCHVLLGEHLLFEGDPEAALAAFQNGVERDAGDPRAHSGLAHAHLTLGNWEAGWREYDWRWKRGDFIEEPRDFGAPLWTGEEIGDKSLLLHAEQSDADAIQCARFLNEVEELCDTLFVECSAAVAPLLEALLNNAQVIVRGEALPDVDLHAPFWDLPRCLGVEKDDLPGEFPYLQADDERQAQWAQDLGEPAQGRVGLAWSGGVTERMRRERSLPWALIQPLCDNGVIDWHSVQLSPPLSGPGAAEVETPAPANWIDHTAQFSDLAQAAAYIMQLDLVIAVDDAVAHLAAALGKPVWLLLADNADWRWAGDGESSVWYPTMRLFRQPHGKSWEPVVDAVQAALKDWIAQR</sequence>
<keyword evidence="6" id="KW-1185">Reference proteome</keyword>
<dbReference type="STRING" id="1434232.MAIT1_00716"/>
<evidence type="ECO:0000256" key="3">
    <source>
        <dbReference type="PROSITE-ProRule" id="PRU00339"/>
    </source>
</evidence>
<dbReference type="InterPro" id="IPR019734">
    <property type="entry name" value="TPR_rpt"/>
</dbReference>